<keyword evidence="3" id="KW-1185">Reference proteome</keyword>
<proteinExistence type="predicted"/>
<sequence length="323" mass="36971">MPPALTPRASAYLGAVALQIEKKLQRALTSPSQSRSLLKELFADIALEVDDRAKDIIFDDEDVVYAAEDRYGCAVCFYDVLADYFVCMPQNGKSIIDLVVQLWSQSFASNIFCLLFHKRMFEVQFDNPEVVLRYSSALVQGAGNVFWIDIQTNARRFLSLFHYLLEEVAFHSERLKKISPQAQRDLFLLLSRFLFFYDSADKLETFLKQFPDFPNAFLIGGAQDIFVTEIADQLQKLKVEPVLLDYLSHIDVLQGLELRVATSTRLKACLYSFTSPGGPMYPTRAVRHAAWDALNFLFPVRLFFTFTMIAMIFRFFSEAEFGT</sequence>
<dbReference type="EMBL" id="SDAM02000019">
    <property type="protein sequence ID" value="KAH6836587.1"/>
    <property type="molecule type" value="Genomic_DNA"/>
</dbReference>
<reference evidence="2 3" key="1">
    <citation type="journal article" date="2021" name="Nat. Commun.">
        <title>Incipient diploidization of the medicinal plant Perilla within 10,000 years.</title>
        <authorList>
            <person name="Zhang Y."/>
            <person name="Shen Q."/>
            <person name="Leng L."/>
            <person name="Zhang D."/>
            <person name="Chen S."/>
            <person name="Shi Y."/>
            <person name="Ning Z."/>
            <person name="Chen S."/>
        </authorList>
    </citation>
    <scope>NUCLEOTIDE SEQUENCE [LARGE SCALE GENOMIC DNA]</scope>
    <source>
        <strain evidence="3">cv. PC099</strain>
    </source>
</reference>
<organism evidence="2 3">
    <name type="scientific">Perilla frutescens var. hirtella</name>
    <name type="common">Perilla citriodora</name>
    <name type="synonym">Perilla setoyensis</name>
    <dbReference type="NCBI Taxonomy" id="608512"/>
    <lineage>
        <taxon>Eukaryota</taxon>
        <taxon>Viridiplantae</taxon>
        <taxon>Streptophyta</taxon>
        <taxon>Embryophyta</taxon>
        <taxon>Tracheophyta</taxon>
        <taxon>Spermatophyta</taxon>
        <taxon>Magnoliopsida</taxon>
        <taxon>eudicotyledons</taxon>
        <taxon>Gunneridae</taxon>
        <taxon>Pentapetalae</taxon>
        <taxon>asterids</taxon>
        <taxon>lamiids</taxon>
        <taxon>Lamiales</taxon>
        <taxon>Lamiaceae</taxon>
        <taxon>Nepetoideae</taxon>
        <taxon>Elsholtzieae</taxon>
        <taxon>Perilla</taxon>
    </lineage>
</organism>
<evidence type="ECO:0000256" key="1">
    <source>
        <dbReference type="SAM" id="Phobius"/>
    </source>
</evidence>
<gene>
    <name evidence="2" type="ORF">C2S53_005206</name>
</gene>
<comment type="caution">
    <text evidence="2">The sequence shown here is derived from an EMBL/GenBank/DDBJ whole genome shotgun (WGS) entry which is preliminary data.</text>
</comment>
<keyword evidence="1" id="KW-0812">Transmembrane</keyword>
<dbReference type="PANTHER" id="PTHR48146:SF2">
    <property type="entry name" value="K-STIMULATED PYROPHOSPHATE-ENERGIZED SODIUM PUMP PROTEIN"/>
    <property type="match status" value="1"/>
</dbReference>
<evidence type="ECO:0000313" key="3">
    <source>
        <dbReference type="Proteomes" id="UP001190926"/>
    </source>
</evidence>
<keyword evidence="1" id="KW-0472">Membrane</keyword>
<evidence type="ECO:0000313" key="2">
    <source>
        <dbReference type="EMBL" id="KAH6836587.1"/>
    </source>
</evidence>
<keyword evidence="1" id="KW-1133">Transmembrane helix</keyword>
<dbReference type="AlphaFoldDB" id="A0AAD4JMI7"/>
<dbReference type="Proteomes" id="UP001190926">
    <property type="component" value="Unassembled WGS sequence"/>
</dbReference>
<protein>
    <submittedName>
        <fullName evidence="2">K-stimulated pyrophosphate-energized sodium pump protein</fullName>
    </submittedName>
</protein>
<name>A0AAD4JMI7_PERFH</name>
<accession>A0AAD4JMI7</accession>
<dbReference type="PANTHER" id="PTHR48146">
    <property type="entry name" value="K-STIMULATED PYROPHOSPHATE-ENERGIZED SODIUM PUMP PROTEIN"/>
    <property type="match status" value="1"/>
</dbReference>
<feature type="transmembrane region" description="Helical" evidence="1">
    <location>
        <begin position="296"/>
        <end position="316"/>
    </location>
</feature>